<organism evidence="1 2">
    <name type="scientific">Trichinella britovi</name>
    <name type="common">Parasitic roundworm</name>
    <dbReference type="NCBI Taxonomy" id="45882"/>
    <lineage>
        <taxon>Eukaryota</taxon>
        <taxon>Metazoa</taxon>
        <taxon>Ecdysozoa</taxon>
        <taxon>Nematoda</taxon>
        <taxon>Enoplea</taxon>
        <taxon>Dorylaimia</taxon>
        <taxon>Trichinellida</taxon>
        <taxon>Trichinellidae</taxon>
        <taxon>Trichinella</taxon>
    </lineage>
</organism>
<gene>
    <name evidence="1" type="ORF">T03_1124</name>
</gene>
<proteinExistence type="predicted"/>
<accession>A0A0V1DHB5</accession>
<name>A0A0V1DHB5_TRIBR</name>
<dbReference type="EMBL" id="JYDI01000003">
    <property type="protein sequence ID" value="KRY60879.1"/>
    <property type="molecule type" value="Genomic_DNA"/>
</dbReference>
<dbReference type="AlphaFoldDB" id="A0A0V1DHB5"/>
<dbReference type="Proteomes" id="UP000054653">
    <property type="component" value="Unassembled WGS sequence"/>
</dbReference>
<protein>
    <submittedName>
        <fullName evidence="1">Uncharacterized protein</fullName>
    </submittedName>
</protein>
<evidence type="ECO:0000313" key="2">
    <source>
        <dbReference type="Proteomes" id="UP000054653"/>
    </source>
</evidence>
<reference evidence="1 2" key="1">
    <citation type="submission" date="2015-01" db="EMBL/GenBank/DDBJ databases">
        <title>Evolution of Trichinella species and genotypes.</title>
        <authorList>
            <person name="Korhonen P.K."/>
            <person name="Edoardo P."/>
            <person name="Giuseppe L.R."/>
            <person name="Gasser R.B."/>
        </authorList>
    </citation>
    <scope>NUCLEOTIDE SEQUENCE [LARGE SCALE GENOMIC DNA]</scope>
    <source>
        <strain evidence="1">ISS120</strain>
    </source>
</reference>
<sequence>MKFTVAALRNQNLERNRKNGKFVVLYISQVVCVPFPDLSESISISHVCPTVYQKLSLRLPIRRIY</sequence>
<evidence type="ECO:0000313" key="1">
    <source>
        <dbReference type="EMBL" id="KRY60879.1"/>
    </source>
</evidence>
<comment type="caution">
    <text evidence="1">The sequence shown here is derived from an EMBL/GenBank/DDBJ whole genome shotgun (WGS) entry which is preliminary data.</text>
</comment>
<keyword evidence="2" id="KW-1185">Reference proteome</keyword>